<sequence>MDGDTAHNRPVAVFDFDETLIDTDVAYQFLNAFIKRSKIRRIAFGLLMPVLLPFLLNPKSRSVAMSVILWCATFPLHGKTGPDLFRAFAPSFWQEPINGRFYNEGLDALTAHHRLGHRVLIVSGSPRQLVAAVLKNKPIPPVEVFGSQVAPFLGGLVYRHYCMRDGKIRLARKKGILNGGWDFGYTDSAYDIPLLSQCRHRFLVNPSPRTARKVKKAMKDRVTVLNWSDTSPTATKGKP</sequence>
<dbReference type="SUPFAM" id="SSF56784">
    <property type="entry name" value="HAD-like"/>
    <property type="match status" value="1"/>
</dbReference>
<dbReference type="EMBL" id="AP021875">
    <property type="protein sequence ID" value="BBO74798.1"/>
    <property type="molecule type" value="Genomic_DNA"/>
</dbReference>
<dbReference type="KEGG" id="dwd:DSCW_22150"/>
<accession>A0A5K7Z1L5</accession>
<name>A0A5K7Z1L5_9BACT</name>
<dbReference type="Gene3D" id="3.40.50.1000">
    <property type="entry name" value="HAD superfamily/HAD-like"/>
    <property type="match status" value="1"/>
</dbReference>
<reference evidence="1 2" key="1">
    <citation type="submission" date="2019-11" db="EMBL/GenBank/DDBJ databases">
        <title>Comparative genomics of hydrocarbon-degrading Desulfosarcina strains.</title>
        <authorList>
            <person name="Watanabe M."/>
            <person name="Kojima H."/>
            <person name="Fukui M."/>
        </authorList>
    </citation>
    <scope>NUCLEOTIDE SEQUENCE [LARGE SCALE GENOMIC DNA]</scope>
    <source>
        <strain evidence="1 2">PP31</strain>
    </source>
</reference>
<dbReference type="AlphaFoldDB" id="A0A5K7Z1L5"/>
<evidence type="ECO:0008006" key="3">
    <source>
        <dbReference type="Google" id="ProtNLM"/>
    </source>
</evidence>
<gene>
    <name evidence="1" type="ORF">DSCW_22150</name>
</gene>
<dbReference type="Proteomes" id="UP000427769">
    <property type="component" value="Chromosome"/>
</dbReference>
<protein>
    <recommendedName>
        <fullName evidence="3">Haloacid dehalogenase</fullName>
    </recommendedName>
</protein>
<organism evidence="1 2">
    <name type="scientific">Desulfosarcina widdelii</name>
    <dbReference type="NCBI Taxonomy" id="947919"/>
    <lineage>
        <taxon>Bacteria</taxon>
        <taxon>Pseudomonadati</taxon>
        <taxon>Thermodesulfobacteriota</taxon>
        <taxon>Desulfobacteria</taxon>
        <taxon>Desulfobacterales</taxon>
        <taxon>Desulfosarcinaceae</taxon>
        <taxon>Desulfosarcina</taxon>
    </lineage>
</organism>
<dbReference type="Pfam" id="PF12710">
    <property type="entry name" value="HAD"/>
    <property type="match status" value="1"/>
</dbReference>
<dbReference type="RefSeq" id="WP_155303782.1">
    <property type="nucleotide sequence ID" value="NZ_AP021875.1"/>
</dbReference>
<keyword evidence="2" id="KW-1185">Reference proteome</keyword>
<dbReference type="InterPro" id="IPR036412">
    <property type="entry name" value="HAD-like_sf"/>
</dbReference>
<evidence type="ECO:0000313" key="2">
    <source>
        <dbReference type="Proteomes" id="UP000427769"/>
    </source>
</evidence>
<evidence type="ECO:0000313" key="1">
    <source>
        <dbReference type="EMBL" id="BBO74798.1"/>
    </source>
</evidence>
<dbReference type="InterPro" id="IPR023214">
    <property type="entry name" value="HAD_sf"/>
</dbReference>
<dbReference type="Gene3D" id="1.20.1440.100">
    <property type="entry name" value="SG protein - dephosphorylation function"/>
    <property type="match status" value="1"/>
</dbReference>
<proteinExistence type="predicted"/>
<dbReference type="OrthoDB" id="9784466at2"/>